<name>A0A0E9R9R5_ANGAN</name>
<dbReference type="EMBL" id="GBXM01083045">
    <property type="protein sequence ID" value="JAH25532.1"/>
    <property type="molecule type" value="Transcribed_RNA"/>
</dbReference>
<reference evidence="2" key="1">
    <citation type="submission" date="2014-11" db="EMBL/GenBank/DDBJ databases">
        <authorList>
            <person name="Amaro Gonzalez C."/>
        </authorList>
    </citation>
    <scope>NUCLEOTIDE SEQUENCE</scope>
</reference>
<feature type="region of interest" description="Disordered" evidence="1">
    <location>
        <begin position="1"/>
        <end position="28"/>
    </location>
</feature>
<organism evidence="2">
    <name type="scientific">Anguilla anguilla</name>
    <name type="common">European freshwater eel</name>
    <name type="synonym">Muraena anguilla</name>
    <dbReference type="NCBI Taxonomy" id="7936"/>
    <lineage>
        <taxon>Eukaryota</taxon>
        <taxon>Metazoa</taxon>
        <taxon>Chordata</taxon>
        <taxon>Craniata</taxon>
        <taxon>Vertebrata</taxon>
        <taxon>Euteleostomi</taxon>
        <taxon>Actinopterygii</taxon>
        <taxon>Neopterygii</taxon>
        <taxon>Teleostei</taxon>
        <taxon>Anguilliformes</taxon>
        <taxon>Anguillidae</taxon>
        <taxon>Anguilla</taxon>
    </lineage>
</organism>
<evidence type="ECO:0000313" key="2">
    <source>
        <dbReference type="EMBL" id="JAH25532.1"/>
    </source>
</evidence>
<reference evidence="2" key="2">
    <citation type="journal article" date="2015" name="Fish Shellfish Immunol.">
        <title>Early steps in the European eel (Anguilla anguilla)-Vibrio vulnificus interaction in the gills: Role of the RtxA13 toxin.</title>
        <authorList>
            <person name="Callol A."/>
            <person name="Pajuelo D."/>
            <person name="Ebbesson L."/>
            <person name="Teles M."/>
            <person name="MacKenzie S."/>
            <person name="Amaro C."/>
        </authorList>
    </citation>
    <scope>NUCLEOTIDE SEQUENCE</scope>
</reference>
<feature type="compositionally biased region" description="Basic and acidic residues" evidence="1">
    <location>
        <begin position="1"/>
        <end position="14"/>
    </location>
</feature>
<sequence length="28" mass="3386">MLKDRREKLSEGQRQKQTVRKSTGKHLF</sequence>
<proteinExistence type="predicted"/>
<evidence type="ECO:0000256" key="1">
    <source>
        <dbReference type="SAM" id="MobiDB-lite"/>
    </source>
</evidence>
<dbReference type="AlphaFoldDB" id="A0A0E9R9R5"/>
<protein>
    <submittedName>
        <fullName evidence="2">Uncharacterized protein</fullName>
    </submittedName>
</protein>
<feature type="compositionally biased region" description="Basic residues" evidence="1">
    <location>
        <begin position="17"/>
        <end position="28"/>
    </location>
</feature>
<accession>A0A0E9R9R5</accession>